<dbReference type="Proteomes" id="UP000007129">
    <property type="component" value="Unassembled WGS sequence"/>
</dbReference>
<evidence type="ECO:0000313" key="2">
    <source>
        <dbReference type="Proteomes" id="UP000007129"/>
    </source>
</evidence>
<dbReference type="EMBL" id="AHHD01000335">
    <property type="protein sequence ID" value="EKG14876.1"/>
    <property type="molecule type" value="Genomic_DNA"/>
</dbReference>
<dbReference type="VEuPathDB" id="FungiDB:MPH_07916"/>
<dbReference type="InParanoid" id="K2QY76"/>
<name>K2QY76_MACPH</name>
<dbReference type="AlphaFoldDB" id="K2QY76"/>
<reference evidence="1 2" key="1">
    <citation type="journal article" date="2012" name="BMC Genomics">
        <title>Tools to kill: Genome of one of the most destructive plant pathogenic fungi Macrophomina phaseolina.</title>
        <authorList>
            <person name="Islam M.S."/>
            <person name="Haque M.S."/>
            <person name="Islam M.M."/>
            <person name="Emdad E.M."/>
            <person name="Halim A."/>
            <person name="Hossen Q.M.M."/>
            <person name="Hossain M.Z."/>
            <person name="Ahmed B."/>
            <person name="Rahim S."/>
            <person name="Rahman M.S."/>
            <person name="Alam M.M."/>
            <person name="Hou S."/>
            <person name="Wan X."/>
            <person name="Saito J.A."/>
            <person name="Alam M."/>
        </authorList>
    </citation>
    <scope>NUCLEOTIDE SEQUENCE [LARGE SCALE GENOMIC DNA]</scope>
    <source>
        <strain evidence="1 2">MS6</strain>
    </source>
</reference>
<protein>
    <submittedName>
        <fullName evidence="1">Uncharacterized protein</fullName>
    </submittedName>
</protein>
<organism evidence="1 2">
    <name type="scientific">Macrophomina phaseolina (strain MS6)</name>
    <name type="common">Charcoal rot fungus</name>
    <dbReference type="NCBI Taxonomy" id="1126212"/>
    <lineage>
        <taxon>Eukaryota</taxon>
        <taxon>Fungi</taxon>
        <taxon>Dikarya</taxon>
        <taxon>Ascomycota</taxon>
        <taxon>Pezizomycotina</taxon>
        <taxon>Dothideomycetes</taxon>
        <taxon>Dothideomycetes incertae sedis</taxon>
        <taxon>Botryosphaeriales</taxon>
        <taxon>Botryosphaeriaceae</taxon>
        <taxon>Macrophomina</taxon>
    </lineage>
</organism>
<gene>
    <name evidence="1" type="ORF">MPH_07916</name>
</gene>
<sequence length="143" mass="16411">MHHLCRSRPMVSLRPPTPLPHCADTPHSCHVSGGRQRLPRQFQSRHRISLRVVETHSSLESSSLSSCPMPPHPLRRSPLSNLIPRSLCITERTRQEPSDLRGVRIWYISPPPRRPEVLFALIITFIHSLPPLYSIRSLQSLIR</sequence>
<proteinExistence type="predicted"/>
<comment type="caution">
    <text evidence="1">The sequence shown here is derived from an EMBL/GenBank/DDBJ whole genome shotgun (WGS) entry which is preliminary data.</text>
</comment>
<accession>K2QY76</accession>
<dbReference type="HOGENOM" id="CLU_1806539_0_0_1"/>
<evidence type="ECO:0000313" key="1">
    <source>
        <dbReference type="EMBL" id="EKG14876.1"/>
    </source>
</evidence>